<dbReference type="InterPro" id="IPR008927">
    <property type="entry name" value="6-PGluconate_DH-like_C_sf"/>
</dbReference>
<reference evidence="14" key="1">
    <citation type="submission" date="2022-03" db="EMBL/GenBank/DDBJ databases">
        <title>Fererhizobium litorale gen. nov., sp. nov., isolated from sandy sediments of the Sea of Japan seashore.</title>
        <authorList>
            <person name="Romanenko L."/>
            <person name="Kurilenko V."/>
            <person name="Otstavnykh N."/>
            <person name="Svetashev V."/>
            <person name="Tekutyeva L."/>
            <person name="Isaeva M."/>
            <person name="Mikhailov V."/>
        </authorList>
    </citation>
    <scope>NUCLEOTIDE SEQUENCE</scope>
    <source>
        <strain evidence="14">KMM 9576</strain>
    </source>
</reference>
<feature type="transmembrane region" description="Helical" evidence="11">
    <location>
        <begin position="12"/>
        <end position="32"/>
    </location>
</feature>
<dbReference type="EC" id="1.1.1.169" evidence="3 10"/>
<dbReference type="Pfam" id="PF08546">
    <property type="entry name" value="ApbA_C"/>
    <property type="match status" value="1"/>
</dbReference>
<evidence type="ECO:0000256" key="4">
    <source>
        <dbReference type="ARBA" id="ARBA00019465"/>
    </source>
</evidence>
<dbReference type="FunFam" id="1.10.1040.10:FF:000017">
    <property type="entry name" value="2-dehydropantoate 2-reductase"/>
    <property type="match status" value="1"/>
</dbReference>
<dbReference type="GO" id="GO:0015940">
    <property type="term" value="P:pantothenate biosynthetic process"/>
    <property type="evidence" value="ECO:0007669"/>
    <property type="project" value="UniProtKB-KW"/>
</dbReference>
<dbReference type="SUPFAM" id="SSF51735">
    <property type="entry name" value="NAD(P)-binding Rossmann-fold domains"/>
    <property type="match status" value="1"/>
</dbReference>
<protein>
    <recommendedName>
        <fullName evidence="4 10">2-dehydropantoate 2-reductase</fullName>
        <ecNumber evidence="3 10">1.1.1.169</ecNumber>
    </recommendedName>
    <alternativeName>
        <fullName evidence="8 10">Ketopantoate reductase</fullName>
    </alternativeName>
</protein>
<evidence type="ECO:0000256" key="6">
    <source>
        <dbReference type="ARBA" id="ARBA00022857"/>
    </source>
</evidence>
<dbReference type="InterPro" id="IPR013332">
    <property type="entry name" value="KPR_N"/>
</dbReference>
<dbReference type="GO" id="GO:0005737">
    <property type="term" value="C:cytoplasm"/>
    <property type="evidence" value="ECO:0007669"/>
    <property type="project" value="TreeGrafter"/>
</dbReference>
<feature type="domain" description="Ketopantoate reductase C-terminal" evidence="13">
    <location>
        <begin position="177"/>
        <end position="299"/>
    </location>
</feature>
<dbReference type="Proteomes" id="UP001161580">
    <property type="component" value="Unassembled WGS sequence"/>
</dbReference>
<comment type="similarity">
    <text evidence="2 10">Belongs to the ketopantoate reductase family.</text>
</comment>
<dbReference type="NCBIfam" id="NF005091">
    <property type="entry name" value="PRK06522.2-2"/>
    <property type="match status" value="1"/>
</dbReference>
<organism evidence="14 15">
    <name type="scientific">Ferirhizobium litorale</name>
    <dbReference type="NCBI Taxonomy" id="2927786"/>
    <lineage>
        <taxon>Bacteria</taxon>
        <taxon>Pseudomonadati</taxon>
        <taxon>Pseudomonadota</taxon>
        <taxon>Alphaproteobacteria</taxon>
        <taxon>Hyphomicrobiales</taxon>
        <taxon>Rhizobiaceae</taxon>
        <taxon>Ferirhizobium</taxon>
    </lineage>
</organism>
<evidence type="ECO:0000313" key="14">
    <source>
        <dbReference type="EMBL" id="MDI7924450.1"/>
    </source>
</evidence>
<evidence type="ECO:0000256" key="9">
    <source>
        <dbReference type="ARBA" id="ARBA00048793"/>
    </source>
</evidence>
<evidence type="ECO:0000256" key="7">
    <source>
        <dbReference type="ARBA" id="ARBA00023002"/>
    </source>
</evidence>
<dbReference type="PANTHER" id="PTHR21708">
    <property type="entry name" value="PROBABLE 2-DEHYDROPANTOATE 2-REDUCTASE"/>
    <property type="match status" value="1"/>
</dbReference>
<evidence type="ECO:0000259" key="12">
    <source>
        <dbReference type="Pfam" id="PF02558"/>
    </source>
</evidence>
<keyword evidence="6 10" id="KW-0521">NADP</keyword>
<dbReference type="Pfam" id="PF02558">
    <property type="entry name" value="ApbA"/>
    <property type="match status" value="1"/>
</dbReference>
<evidence type="ECO:0000256" key="1">
    <source>
        <dbReference type="ARBA" id="ARBA00004994"/>
    </source>
</evidence>
<dbReference type="InterPro" id="IPR051402">
    <property type="entry name" value="KPR-Related"/>
</dbReference>
<dbReference type="Gene3D" id="3.40.50.720">
    <property type="entry name" value="NAD(P)-binding Rossmann-like Domain"/>
    <property type="match status" value="1"/>
</dbReference>
<accession>A0AAE3QI93</accession>
<evidence type="ECO:0000256" key="8">
    <source>
        <dbReference type="ARBA" id="ARBA00032024"/>
    </source>
</evidence>
<evidence type="ECO:0000313" key="15">
    <source>
        <dbReference type="Proteomes" id="UP001161580"/>
    </source>
</evidence>
<dbReference type="InterPro" id="IPR013752">
    <property type="entry name" value="KPA_reductase"/>
</dbReference>
<evidence type="ECO:0000256" key="10">
    <source>
        <dbReference type="RuleBase" id="RU362068"/>
    </source>
</evidence>
<evidence type="ECO:0000256" key="3">
    <source>
        <dbReference type="ARBA" id="ARBA00013014"/>
    </source>
</evidence>
<gene>
    <name evidence="14" type="ORF">MRS75_20510</name>
</gene>
<comment type="catalytic activity">
    <reaction evidence="9 10">
        <text>(R)-pantoate + NADP(+) = 2-dehydropantoate + NADPH + H(+)</text>
        <dbReference type="Rhea" id="RHEA:16233"/>
        <dbReference type="ChEBI" id="CHEBI:11561"/>
        <dbReference type="ChEBI" id="CHEBI:15378"/>
        <dbReference type="ChEBI" id="CHEBI:15980"/>
        <dbReference type="ChEBI" id="CHEBI:57783"/>
        <dbReference type="ChEBI" id="CHEBI:58349"/>
        <dbReference type="EC" id="1.1.1.169"/>
    </reaction>
</comment>
<proteinExistence type="inferred from homology"/>
<dbReference type="Gene3D" id="1.10.1040.10">
    <property type="entry name" value="N-(1-d-carboxylethyl)-l-norvaline Dehydrogenase, domain 2"/>
    <property type="match status" value="1"/>
</dbReference>
<keyword evidence="11" id="KW-0472">Membrane</keyword>
<dbReference type="InterPro" id="IPR013328">
    <property type="entry name" value="6PGD_dom2"/>
</dbReference>
<dbReference type="PANTHER" id="PTHR21708:SF26">
    <property type="entry name" value="2-DEHYDROPANTOATE 2-REDUCTASE"/>
    <property type="match status" value="1"/>
</dbReference>
<keyword evidence="5 10" id="KW-0566">Pantothenate biosynthesis</keyword>
<dbReference type="InterPro" id="IPR036291">
    <property type="entry name" value="NAD(P)-bd_dom_sf"/>
</dbReference>
<dbReference type="GO" id="GO:0008677">
    <property type="term" value="F:2-dehydropantoate 2-reductase activity"/>
    <property type="evidence" value="ECO:0007669"/>
    <property type="project" value="UniProtKB-EC"/>
</dbReference>
<evidence type="ECO:0000256" key="11">
    <source>
        <dbReference type="SAM" id="Phobius"/>
    </source>
</evidence>
<evidence type="ECO:0000259" key="13">
    <source>
        <dbReference type="Pfam" id="PF08546"/>
    </source>
</evidence>
<evidence type="ECO:0000256" key="2">
    <source>
        <dbReference type="ARBA" id="ARBA00007870"/>
    </source>
</evidence>
<sequence length="313" mass="33833">MTQAQLLSRQKVAVIGLGGIGGGMAGQLMLAGKHDVTICTRNPLDVMTFESGERAARLPLNTLADPAGASPVDWVILSTKAHDTGATAPWFARLCNSRTRVAVLQNGVEHEARVQPMCPTAEILPAIVYYNGERIRPDHFRMRRVTDYELAVPAGDLADAFSALLDGTEFRIFKSDDFKTMQWRKLLVNVVANPVTALTRQRLGVLHRDSIKELCLAVLDEAVEVGRAAGARFDENEAQRTLDTVLTYPGDAGTSMYFDCLASKPLEIEALTGAIVAAGKRFQVLTPLNSALLALLKAISDANENTVSSNVSV</sequence>
<keyword evidence="7 10" id="KW-0560">Oxidoreductase</keyword>
<comment type="function">
    <text evidence="10">Catalyzes the NADPH-dependent reduction of ketopantoate into pantoic acid.</text>
</comment>
<keyword evidence="15" id="KW-1185">Reference proteome</keyword>
<keyword evidence="11" id="KW-0812">Transmembrane</keyword>
<dbReference type="SUPFAM" id="SSF48179">
    <property type="entry name" value="6-phosphogluconate dehydrogenase C-terminal domain-like"/>
    <property type="match status" value="1"/>
</dbReference>
<dbReference type="AlphaFoldDB" id="A0AAE3QI93"/>
<dbReference type="EMBL" id="JALDYZ010000015">
    <property type="protein sequence ID" value="MDI7924450.1"/>
    <property type="molecule type" value="Genomic_DNA"/>
</dbReference>
<name>A0AAE3QI93_9HYPH</name>
<keyword evidence="11" id="KW-1133">Transmembrane helix</keyword>
<comment type="pathway">
    <text evidence="1 10">Cofactor biosynthesis; (R)-pantothenate biosynthesis; (R)-pantoate from 3-methyl-2-oxobutanoate: step 2/2.</text>
</comment>
<comment type="caution">
    <text evidence="14">The sequence shown here is derived from an EMBL/GenBank/DDBJ whole genome shotgun (WGS) entry which is preliminary data.</text>
</comment>
<dbReference type="NCBIfam" id="TIGR00745">
    <property type="entry name" value="apbA_panE"/>
    <property type="match status" value="1"/>
</dbReference>
<dbReference type="RefSeq" id="WP_311788400.1">
    <property type="nucleotide sequence ID" value="NZ_JALDYY010000015.1"/>
</dbReference>
<dbReference type="InterPro" id="IPR003710">
    <property type="entry name" value="ApbA"/>
</dbReference>
<evidence type="ECO:0000256" key="5">
    <source>
        <dbReference type="ARBA" id="ARBA00022655"/>
    </source>
</evidence>
<feature type="domain" description="Ketopantoate reductase N-terminal" evidence="12">
    <location>
        <begin position="12"/>
        <end position="144"/>
    </location>
</feature>